<reference evidence="2" key="1">
    <citation type="submission" date="2023-03" db="EMBL/GenBank/DDBJ databases">
        <title>Massive genome expansion in bonnet fungi (Mycena s.s.) driven by repeated elements and novel gene families across ecological guilds.</title>
        <authorList>
            <consortium name="Lawrence Berkeley National Laboratory"/>
            <person name="Harder C.B."/>
            <person name="Miyauchi S."/>
            <person name="Viragh M."/>
            <person name="Kuo A."/>
            <person name="Thoen E."/>
            <person name="Andreopoulos B."/>
            <person name="Lu D."/>
            <person name="Skrede I."/>
            <person name="Drula E."/>
            <person name="Henrissat B."/>
            <person name="Morin E."/>
            <person name="Kohler A."/>
            <person name="Barry K."/>
            <person name="LaButti K."/>
            <person name="Morin E."/>
            <person name="Salamov A."/>
            <person name="Lipzen A."/>
            <person name="Mereny Z."/>
            <person name="Hegedus B."/>
            <person name="Baldrian P."/>
            <person name="Stursova M."/>
            <person name="Weitz H."/>
            <person name="Taylor A."/>
            <person name="Grigoriev I.V."/>
            <person name="Nagy L.G."/>
            <person name="Martin F."/>
            <person name="Kauserud H."/>
        </authorList>
    </citation>
    <scope>NUCLEOTIDE SEQUENCE</scope>
    <source>
        <strain evidence="2">9144</strain>
    </source>
</reference>
<gene>
    <name evidence="2" type="ORF">GGX14DRAFT_406709</name>
</gene>
<keyword evidence="3" id="KW-1185">Reference proteome</keyword>
<name>A0AAD6UTK6_9AGAR</name>
<sequence length="130" mass="14125">MYHFPQAKMFHLALRRGQQLLRQHVRSLLSPLCNACGLDLAQRGTLRPDVLIAEDAPEDQSPPAHGVEERRYAPPAAEADAARTVARTARACGAARPPAHACATLAACTTARSVLRDRPQPRGCERPSKV</sequence>
<evidence type="ECO:0000256" key="1">
    <source>
        <dbReference type="SAM" id="MobiDB-lite"/>
    </source>
</evidence>
<accession>A0AAD6UTK6</accession>
<evidence type="ECO:0000313" key="3">
    <source>
        <dbReference type="Proteomes" id="UP001219525"/>
    </source>
</evidence>
<dbReference type="EMBL" id="JARJCW010000125">
    <property type="protein sequence ID" value="KAJ7192018.1"/>
    <property type="molecule type" value="Genomic_DNA"/>
</dbReference>
<proteinExistence type="predicted"/>
<organism evidence="2 3">
    <name type="scientific">Mycena pura</name>
    <dbReference type="NCBI Taxonomy" id="153505"/>
    <lineage>
        <taxon>Eukaryota</taxon>
        <taxon>Fungi</taxon>
        <taxon>Dikarya</taxon>
        <taxon>Basidiomycota</taxon>
        <taxon>Agaricomycotina</taxon>
        <taxon>Agaricomycetes</taxon>
        <taxon>Agaricomycetidae</taxon>
        <taxon>Agaricales</taxon>
        <taxon>Marasmiineae</taxon>
        <taxon>Mycenaceae</taxon>
        <taxon>Mycena</taxon>
    </lineage>
</organism>
<comment type="caution">
    <text evidence="2">The sequence shown here is derived from an EMBL/GenBank/DDBJ whole genome shotgun (WGS) entry which is preliminary data.</text>
</comment>
<protein>
    <submittedName>
        <fullName evidence="2">Uncharacterized protein</fullName>
    </submittedName>
</protein>
<evidence type="ECO:0000313" key="2">
    <source>
        <dbReference type="EMBL" id="KAJ7192018.1"/>
    </source>
</evidence>
<feature type="region of interest" description="Disordered" evidence="1">
    <location>
        <begin position="54"/>
        <end position="81"/>
    </location>
</feature>
<dbReference type="Proteomes" id="UP001219525">
    <property type="component" value="Unassembled WGS sequence"/>
</dbReference>
<dbReference type="AlphaFoldDB" id="A0AAD6UTK6"/>